<comment type="caution">
    <text evidence="2">The sequence shown here is derived from an EMBL/GenBank/DDBJ whole genome shotgun (WGS) entry which is preliminary data.</text>
</comment>
<dbReference type="AlphaFoldDB" id="A0A9W8YJ40"/>
<accession>A0A9W8YJ40</accession>
<evidence type="ECO:0000313" key="2">
    <source>
        <dbReference type="EMBL" id="KAJ4385295.1"/>
    </source>
</evidence>
<organism evidence="2 3">
    <name type="scientific">Gnomoniopsis smithogilvyi</name>
    <dbReference type="NCBI Taxonomy" id="1191159"/>
    <lineage>
        <taxon>Eukaryota</taxon>
        <taxon>Fungi</taxon>
        <taxon>Dikarya</taxon>
        <taxon>Ascomycota</taxon>
        <taxon>Pezizomycotina</taxon>
        <taxon>Sordariomycetes</taxon>
        <taxon>Sordariomycetidae</taxon>
        <taxon>Diaporthales</taxon>
        <taxon>Gnomoniaceae</taxon>
        <taxon>Gnomoniopsis</taxon>
    </lineage>
</organism>
<keyword evidence="3" id="KW-1185">Reference proteome</keyword>
<protein>
    <submittedName>
        <fullName evidence="2">Uncharacterized protein</fullName>
    </submittedName>
</protein>
<reference evidence="2" key="1">
    <citation type="submission" date="2022-10" db="EMBL/GenBank/DDBJ databases">
        <title>Tapping the CABI collections for fungal endophytes: first genome assemblies for Collariella, Neodidymelliopsis, Ascochyta clinopodiicola, Didymella pomorum, Didymosphaeria variabile, Neocosmospora piperis and Neocucurbitaria cava.</title>
        <authorList>
            <person name="Hill R."/>
        </authorList>
    </citation>
    <scope>NUCLEOTIDE SEQUENCE</scope>
    <source>
        <strain evidence="2">IMI 355082</strain>
    </source>
</reference>
<feature type="region of interest" description="Disordered" evidence="1">
    <location>
        <begin position="16"/>
        <end position="53"/>
    </location>
</feature>
<evidence type="ECO:0000313" key="3">
    <source>
        <dbReference type="Proteomes" id="UP001140453"/>
    </source>
</evidence>
<dbReference type="EMBL" id="JAPEVB010000008">
    <property type="protein sequence ID" value="KAJ4385295.1"/>
    <property type="molecule type" value="Genomic_DNA"/>
</dbReference>
<evidence type="ECO:0000256" key="1">
    <source>
        <dbReference type="SAM" id="MobiDB-lite"/>
    </source>
</evidence>
<name>A0A9W8YJ40_9PEZI</name>
<gene>
    <name evidence="2" type="ORF">N0V93_010356</name>
</gene>
<feature type="compositionally biased region" description="Polar residues" evidence="1">
    <location>
        <begin position="34"/>
        <end position="44"/>
    </location>
</feature>
<sequence length="135" mass="15402">MLRQNASILVPKRFDLLHGPAPQLPPSSKDPGPSITTRQFTALNPPSPELEGQEPHIEAPEALQEAVTFKEQRIRDAAVVDEVWGQLQWDREAEAKPGQEYQDWLKAQQTAGEQQRHKMSKRLLEAEERRLEADF</sequence>
<proteinExistence type="predicted"/>
<dbReference type="Proteomes" id="UP001140453">
    <property type="component" value="Unassembled WGS sequence"/>
</dbReference>